<dbReference type="SUPFAM" id="SSF47384">
    <property type="entry name" value="Homodimeric domain of signal transducing histidine kinase"/>
    <property type="match status" value="1"/>
</dbReference>
<keyword evidence="8 12" id="KW-1133">Transmembrane helix</keyword>
<sequence>MKLTTRLVLSFALVALFAAGLGAFLAIRAAQTDVRRFFRDQFGEQVMPPTPGWPGRRFGPPPLREREQLLARLRDSQLQAAFFAVLVGLLAGGYLAYRSVTPIRHLTHVTRRYARGEREIRVQVRGSDEIAELGASFNQLADQLAAEEAQKQRMVADIAHELRTPLTVLRGELEALQAGLMEPSPANLGRLIEEVDLLTHLVQDLRLLTQADSGGLSLKLSELELSSLAREVLAAFQARAEAKGVRLEFSGAELSLTADRERLLQVLYNLLDNALRHTPQGGVVRLEVRAEGSWGLLRVSDSGPGISPEDLPHIFERFYRADRSRTRETGGSGLGLAIAKALVEAHGGQISAGNGPGGGAVFEVRLRAT</sequence>
<dbReference type="SUPFAM" id="SSF55874">
    <property type="entry name" value="ATPase domain of HSP90 chaperone/DNA topoisomerase II/histidine kinase"/>
    <property type="match status" value="1"/>
</dbReference>
<organism evidence="15 16">
    <name type="scientific">Calidithermus roseus</name>
    <dbReference type="NCBI Taxonomy" id="1644118"/>
    <lineage>
        <taxon>Bacteria</taxon>
        <taxon>Thermotogati</taxon>
        <taxon>Deinococcota</taxon>
        <taxon>Deinococci</taxon>
        <taxon>Thermales</taxon>
        <taxon>Thermaceae</taxon>
        <taxon>Calidithermus</taxon>
    </lineage>
</organism>
<dbReference type="InterPro" id="IPR036097">
    <property type="entry name" value="HisK_dim/P_sf"/>
</dbReference>
<dbReference type="CDD" id="cd06225">
    <property type="entry name" value="HAMP"/>
    <property type="match status" value="1"/>
</dbReference>
<dbReference type="Pfam" id="PF00672">
    <property type="entry name" value="HAMP"/>
    <property type="match status" value="1"/>
</dbReference>
<evidence type="ECO:0000256" key="7">
    <source>
        <dbReference type="ARBA" id="ARBA00022777"/>
    </source>
</evidence>
<comment type="catalytic activity">
    <reaction evidence="1">
        <text>ATP + protein L-histidine = ADP + protein N-phospho-L-histidine.</text>
        <dbReference type="EC" id="2.7.13.3"/>
    </reaction>
</comment>
<gene>
    <name evidence="15" type="primary">baeS_2</name>
    <name evidence="15" type="ORF">Mrose_01599</name>
</gene>
<evidence type="ECO:0000256" key="8">
    <source>
        <dbReference type="ARBA" id="ARBA00022989"/>
    </source>
</evidence>
<name>A0A399EW37_9DEIN</name>
<dbReference type="EMBL" id="QWLA01000026">
    <property type="protein sequence ID" value="RIH86752.1"/>
    <property type="molecule type" value="Genomic_DNA"/>
</dbReference>
<dbReference type="CDD" id="cd00075">
    <property type="entry name" value="HATPase"/>
    <property type="match status" value="1"/>
</dbReference>
<dbReference type="InterPro" id="IPR003661">
    <property type="entry name" value="HisK_dim/P_dom"/>
</dbReference>
<dbReference type="OrthoDB" id="9813151at2"/>
<keyword evidence="10 12" id="KW-0472">Membrane</keyword>
<dbReference type="SMART" id="SM00304">
    <property type="entry name" value="HAMP"/>
    <property type="match status" value="1"/>
</dbReference>
<evidence type="ECO:0000256" key="10">
    <source>
        <dbReference type="ARBA" id="ARBA00023136"/>
    </source>
</evidence>
<feature type="domain" description="Histidine kinase" evidence="13">
    <location>
        <begin position="157"/>
        <end position="369"/>
    </location>
</feature>
<accession>A0A399EW37</accession>
<reference evidence="15 16" key="1">
    <citation type="submission" date="2018-08" db="EMBL/GenBank/DDBJ databases">
        <title>Meiothermus roseus NBRC 110900 genome sequencing project.</title>
        <authorList>
            <person name="Da Costa M.S."/>
            <person name="Albuquerque L."/>
            <person name="Raposo P."/>
            <person name="Froufe H.J.C."/>
            <person name="Barroso C.S."/>
            <person name="Egas C."/>
        </authorList>
    </citation>
    <scope>NUCLEOTIDE SEQUENCE [LARGE SCALE GENOMIC DNA]</scope>
    <source>
        <strain evidence="15 16">NBRC 110900</strain>
    </source>
</reference>
<dbReference type="InterPro" id="IPR005467">
    <property type="entry name" value="His_kinase_dom"/>
</dbReference>
<keyword evidence="11" id="KW-0175">Coiled coil</keyword>
<keyword evidence="6 12" id="KW-0812">Transmembrane</keyword>
<dbReference type="CDD" id="cd00082">
    <property type="entry name" value="HisKA"/>
    <property type="match status" value="1"/>
</dbReference>
<evidence type="ECO:0000256" key="5">
    <source>
        <dbReference type="ARBA" id="ARBA00022679"/>
    </source>
</evidence>
<evidence type="ECO:0000259" key="14">
    <source>
        <dbReference type="PROSITE" id="PS50885"/>
    </source>
</evidence>
<evidence type="ECO:0000256" key="2">
    <source>
        <dbReference type="ARBA" id="ARBA00004370"/>
    </source>
</evidence>
<dbReference type="PANTHER" id="PTHR45436">
    <property type="entry name" value="SENSOR HISTIDINE KINASE YKOH"/>
    <property type="match status" value="1"/>
</dbReference>
<dbReference type="FunFam" id="3.30.565.10:FF:000006">
    <property type="entry name" value="Sensor histidine kinase WalK"/>
    <property type="match status" value="1"/>
</dbReference>
<evidence type="ECO:0000313" key="15">
    <source>
        <dbReference type="EMBL" id="RIH86752.1"/>
    </source>
</evidence>
<dbReference type="InterPro" id="IPR003660">
    <property type="entry name" value="HAMP_dom"/>
</dbReference>
<evidence type="ECO:0000256" key="12">
    <source>
        <dbReference type="SAM" id="Phobius"/>
    </source>
</evidence>
<dbReference type="InterPro" id="IPR003594">
    <property type="entry name" value="HATPase_dom"/>
</dbReference>
<keyword evidence="7 15" id="KW-0418">Kinase</keyword>
<evidence type="ECO:0000256" key="1">
    <source>
        <dbReference type="ARBA" id="ARBA00000085"/>
    </source>
</evidence>
<proteinExistence type="predicted"/>
<dbReference type="GO" id="GO:0005886">
    <property type="term" value="C:plasma membrane"/>
    <property type="evidence" value="ECO:0007669"/>
    <property type="project" value="TreeGrafter"/>
</dbReference>
<dbReference type="InterPro" id="IPR036890">
    <property type="entry name" value="HATPase_C_sf"/>
</dbReference>
<dbReference type="Pfam" id="PF00512">
    <property type="entry name" value="HisKA"/>
    <property type="match status" value="1"/>
</dbReference>
<dbReference type="PROSITE" id="PS50109">
    <property type="entry name" value="HIS_KIN"/>
    <property type="match status" value="1"/>
</dbReference>
<evidence type="ECO:0000256" key="6">
    <source>
        <dbReference type="ARBA" id="ARBA00022692"/>
    </source>
</evidence>
<dbReference type="EC" id="2.7.13.3" evidence="3"/>
<evidence type="ECO:0000259" key="13">
    <source>
        <dbReference type="PROSITE" id="PS50109"/>
    </source>
</evidence>
<dbReference type="Gene3D" id="3.30.565.10">
    <property type="entry name" value="Histidine kinase-like ATPase, C-terminal domain"/>
    <property type="match status" value="1"/>
</dbReference>
<dbReference type="SMART" id="SM00387">
    <property type="entry name" value="HATPase_c"/>
    <property type="match status" value="1"/>
</dbReference>
<evidence type="ECO:0000313" key="16">
    <source>
        <dbReference type="Proteomes" id="UP000265341"/>
    </source>
</evidence>
<dbReference type="InterPro" id="IPR050428">
    <property type="entry name" value="TCS_sensor_his_kinase"/>
</dbReference>
<comment type="caution">
    <text evidence="15">The sequence shown here is derived from an EMBL/GenBank/DDBJ whole genome shotgun (WGS) entry which is preliminary data.</text>
</comment>
<evidence type="ECO:0000256" key="3">
    <source>
        <dbReference type="ARBA" id="ARBA00012438"/>
    </source>
</evidence>
<dbReference type="Gene3D" id="6.10.340.10">
    <property type="match status" value="1"/>
</dbReference>
<keyword evidence="5 15" id="KW-0808">Transferase</keyword>
<protein>
    <recommendedName>
        <fullName evidence="3">histidine kinase</fullName>
        <ecNumber evidence="3">2.7.13.3</ecNumber>
    </recommendedName>
</protein>
<dbReference type="AlphaFoldDB" id="A0A399EW37"/>
<feature type="domain" description="HAMP" evidence="14">
    <location>
        <begin position="97"/>
        <end position="149"/>
    </location>
</feature>
<dbReference type="PRINTS" id="PR00344">
    <property type="entry name" value="BCTRLSENSOR"/>
</dbReference>
<dbReference type="PANTHER" id="PTHR45436:SF5">
    <property type="entry name" value="SENSOR HISTIDINE KINASE TRCS"/>
    <property type="match status" value="1"/>
</dbReference>
<dbReference type="PROSITE" id="PS50885">
    <property type="entry name" value="HAMP"/>
    <property type="match status" value="1"/>
</dbReference>
<dbReference type="RefSeq" id="WP_119277195.1">
    <property type="nucleotide sequence ID" value="NZ_QWLA01000026.1"/>
</dbReference>
<evidence type="ECO:0000256" key="11">
    <source>
        <dbReference type="SAM" id="Coils"/>
    </source>
</evidence>
<feature type="coiled-coil region" evidence="11">
    <location>
        <begin position="130"/>
        <end position="157"/>
    </location>
</feature>
<keyword evidence="16" id="KW-1185">Reference proteome</keyword>
<dbReference type="SMART" id="SM00388">
    <property type="entry name" value="HisKA"/>
    <property type="match status" value="1"/>
</dbReference>
<dbReference type="SUPFAM" id="SSF158472">
    <property type="entry name" value="HAMP domain-like"/>
    <property type="match status" value="1"/>
</dbReference>
<dbReference type="InterPro" id="IPR004358">
    <property type="entry name" value="Sig_transdc_His_kin-like_C"/>
</dbReference>
<comment type="subcellular location">
    <subcellularLocation>
        <location evidence="2">Membrane</location>
    </subcellularLocation>
</comment>
<dbReference type="Gene3D" id="1.10.287.130">
    <property type="match status" value="1"/>
</dbReference>
<keyword evidence="4" id="KW-0597">Phosphoprotein</keyword>
<evidence type="ECO:0000256" key="9">
    <source>
        <dbReference type="ARBA" id="ARBA00023012"/>
    </source>
</evidence>
<dbReference type="Proteomes" id="UP000265341">
    <property type="component" value="Unassembled WGS sequence"/>
</dbReference>
<evidence type="ECO:0000256" key="4">
    <source>
        <dbReference type="ARBA" id="ARBA00022553"/>
    </source>
</evidence>
<keyword evidence="9" id="KW-0902">Two-component regulatory system</keyword>
<feature type="transmembrane region" description="Helical" evidence="12">
    <location>
        <begin position="78"/>
        <end position="97"/>
    </location>
</feature>
<dbReference type="GO" id="GO:0000155">
    <property type="term" value="F:phosphorelay sensor kinase activity"/>
    <property type="evidence" value="ECO:0007669"/>
    <property type="project" value="InterPro"/>
</dbReference>
<dbReference type="Pfam" id="PF02518">
    <property type="entry name" value="HATPase_c"/>
    <property type="match status" value="1"/>
</dbReference>